<dbReference type="eggNOG" id="COG3210">
    <property type="taxonomic scope" value="Bacteria"/>
</dbReference>
<dbReference type="Proteomes" id="UP000003959">
    <property type="component" value="Unassembled WGS sequence"/>
</dbReference>
<feature type="domain" description="Filamentous haemagglutinin FhaB/tRNA nuclease CdiA-like TPS" evidence="2">
    <location>
        <begin position="49"/>
        <end position="162"/>
    </location>
</feature>
<evidence type="ECO:0000313" key="4">
    <source>
        <dbReference type="Proteomes" id="UP000003959"/>
    </source>
</evidence>
<feature type="region of interest" description="Disordered" evidence="1">
    <location>
        <begin position="1964"/>
        <end position="1992"/>
    </location>
</feature>
<reference evidence="4" key="1">
    <citation type="journal article" date="2011" name="Proc. Natl. Acad. Sci. U.S.A.">
        <title>Genomic insights into the physiology and ecology of the marine filamentous cyanobacterium Lyngbya majuscula.</title>
        <authorList>
            <person name="Jones A.C."/>
            <person name="Monroe E.A."/>
            <person name="Podell S."/>
            <person name="Hess W.R."/>
            <person name="Klages S."/>
            <person name="Esquenazi E."/>
            <person name="Niessen S."/>
            <person name="Hoover H."/>
            <person name="Rothmann M."/>
            <person name="Lasken R.S."/>
            <person name="Yates J.R.III."/>
            <person name="Reinhardt R."/>
            <person name="Kube M."/>
            <person name="Burkart M.D."/>
            <person name="Allen E.E."/>
            <person name="Dorrestein P.C."/>
            <person name="Gerwick W.H."/>
            <person name="Gerwick L."/>
        </authorList>
    </citation>
    <scope>NUCLEOTIDE SEQUENCE [LARGE SCALE GENOMIC DNA]</scope>
    <source>
        <strain evidence="4">3L</strain>
    </source>
</reference>
<evidence type="ECO:0000313" key="3">
    <source>
        <dbReference type="EMBL" id="EGJ34484.1"/>
    </source>
</evidence>
<dbReference type="SUPFAM" id="SSF51126">
    <property type="entry name" value="Pectin lyase-like"/>
    <property type="match status" value="7"/>
</dbReference>
<dbReference type="EMBL" id="GL890832">
    <property type="protein sequence ID" value="EGJ34484.1"/>
    <property type="molecule type" value="Genomic_DNA"/>
</dbReference>
<sequence length="2040" mass="208222">MNNQQSKSSTRGLGILPLTEKALTLIGWVVIAFSGNYALAQITPDQTLGNESSVVTPNATIRGEPGDLIEGGAARGSNLFHSFQDFNVGQLQRVYFANPAGIENILSRVTGSNISNILGTLGVDGGANLFLLNPNGIVFGQNARLDVAGSFFASTANSLVFNNGTEFSATNPQAPPLLSINITPGLQYGLNHPKPTKITNAGYLVVGQDLTLAAGHLDLQGQLIAGGDLTLHAEDTVQIRDSIGQPFIAAAGGKLLIQGNQGVDIFALNHPDSGLFSGGDLVLRTQNTVAGDAHYWSGGSFRIEQLDGSLGDLFSPDDPIIRSVGDVSFNSYLGTSLHIVAGGAVEIGSVIITGNETGTEGIDFISEAITLSNGTVVDINGQTEPTLDVRAGVDPNQVGIPGLTGNQFFGDLFNLNLFGRPTITNTATSADIKIGTIAFANVNILDLLFQNISANDLLAGKVLLTNQYKPNPSLAGDIEVSATLGSLVPTLANLAIQNGEVLKGGSVTIDSRGSITLNGIVNTIAIPNNDPSNPIPNDDPSKLFSGNGGDVTFLANDNITLNPGSFIASAGIEGGKITLNSGSNFLLDDSGVVTVTTGAGVGGNLIVNAPESVTLINREGSGFSNLGELVTNFTNSNLLERLLGFNGSGLATVTTGPGNSGDLTINTRTLSIQNQAQNQESGSLAGATTIALSGSSGKSGDLTVNAESVEIVGNETGPFIPTPNERLALAIRDIPTGLTTATIGSGKGGNLTINTQSLTIQDGAGVTTGTVETDIENPGDGGNLTINATESVTLSGKAALATGTLNSSQAGELKVNTPTLTLGDGAVIAADTTGSGDAGDLTINTEQLLVRDGSRIGAATGNTGTGAKITVIASDLVELVGTAVDDQNTVVPSGIFANSQFINDASNQLGDAGNINIDTEKLIVQDGAVVSTSTQGEGIGGEITIDVNTLEITTGGQLRTTAFGDGRAGNITLNIDKTVVIANPNSGLLAETEGAGAGGTITINTQDLTLQDEAQISASTSGTGTSGSIVVENADSVQLADNSSISTEVKAGAEVNASPGEEVGTIDIETRSLKLTNGSDITASTAGNGDAGNIELNAIDTVSLANGSTISTAVEPTGMGKGGQIKIHTEFLYLNKTNQAQTNPSQITASTSGKGSEITSSTSGIGDAGSIFILDAKQVNIDHNSSISTAVNTGAVGKGGDVEIETKSLSLNNESEILASTAGVGNGGNVEIGTESLSLDNNSKIEASTAGEGNAGSIVVKNADSVTLNQNSSISTEVKEGAVAQKDNNIAIDSNIDIKTRTLTLNNDSNITASTSGIGNAGSITIQEAQQVDLNRNSSISTAVNTKAVGNGGNVDIETKSLSLDHTSKIEASTAGVGNAGSITIPDAEEVNLNRNSSISTAVNSGADAEKAGNIDLKTRSLTLTNGAEITASTTGIGDAGSITIQEAQQVDLDLNSSISTAVNTGAEGNGGNVDIETKSLSLDHISTIEANTAGVGNGGNVDIESKHLSLDNESKILASTDSQGDAGSITIQDAQQVDLDLNSSISTAVNTGAVGNGGNVDIETKSLSLDHTSKIEASTAGNGNAGSITIPDAEEVSLNRNSSISTAVNTGAVGNGGDVDLKTRTLKLTNDSEITASTAGDGDAGNITLQADQVTIQGDSQVSATTSSVTNTDRGKGGNINIIEANRFEATDGGNVRTTTEGNKQAGNITLEVRDDITLAGAGSGLFANTTRGSSGDGGNIFVDPRTLTIRDKAKIAVDSQGQGKGGSITLEAGTLTLNNKAELSAETASTQGGNITLTIDELLFLRRNSKISTTAGTAQAGGNGGNIEINAPFILGIRQENSDITANAFEGNGGNITITTQGIIGLEFREKLTPLSDITASSEFGLDGTVNINAPGIDPSRGLSELPTDIIDASQLIEKNLCAAGEGSEFTATGRGGLPVSPNETLNPNATWDDWRITEQPQTRIRRRRSRSRQHQLQINQPQTNKPKPKQIVEAQGWVIGANGEVILTAHPVIVTPKGTWLHKVDCPMLHQTFKQLR</sequence>
<dbReference type="Gene3D" id="2.160.20.10">
    <property type="entry name" value="Single-stranded right-handed beta-helix, Pectin lyase-like"/>
    <property type="match status" value="6"/>
</dbReference>
<dbReference type="RefSeq" id="WP_008180133.1">
    <property type="nucleotide sequence ID" value="NZ_GL890832.1"/>
</dbReference>
<dbReference type="InterPro" id="IPR011050">
    <property type="entry name" value="Pectin_lyase_fold/virulence"/>
</dbReference>
<dbReference type="InterPro" id="IPR012334">
    <property type="entry name" value="Pectin_lyas_fold"/>
</dbReference>
<proteinExistence type="predicted"/>
<protein>
    <submittedName>
        <fullName evidence="3">Hemagglutination activity domain protein</fullName>
    </submittedName>
</protein>
<dbReference type="HOGENOM" id="CLU_001325_1_0_3"/>
<feature type="compositionally biased region" description="Polar residues" evidence="1">
    <location>
        <begin position="1977"/>
        <end position="1988"/>
    </location>
</feature>
<dbReference type="SMART" id="SM00912">
    <property type="entry name" value="Haemagg_act"/>
    <property type="match status" value="1"/>
</dbReference>
<feature type="compositionally biased region" description="Basic residues" evidence="1">
    <location>
        <begin position="1966"/>
        <end position="1976"/>
    </location>
</feature>
<dbReference type="OrthoDB" id="436571at2"/>
<dbReference type="NCBIfam" id="TIGR01901">
    <property type="entry name" value="adhes_NPXG"/>
    <property type="match status" value="1"/>
</dbReference>
<evidence type="ECO:0000259" key="2">
    <source>
        <dbReference type="SMART" id="SM00912"/>
    </source>
</evidence>
<dbReference type="Pfam" id="PF05860">
    <property type="entry name" value="TPS"/>
    <property type="match status" value="1"/>
</dbReference>
<organism evidence="3 4">
    <name type="scientific">Moorena producens 3L</name>
    <dbReference type="NCBI Taxonomy" id="489825"/>
    <lineage>
        <taxon>Bacteria</taxon>
        <taxon>Bacillati</taxon>
        <taxon>Cyanobacteriota</taxon>
        <taxon>Cyanophyceae</taxon>
        <taxon>Coleofasciculales</taxon>
        <taxon>Coleofasciculaceae</taxon>
        <taxon>Moorena</taxon>
    </lineage>
</organism>
<evidence type="ECO:0000256" key="1">
    <source>
        <dbReference type="SAM" id="MobiDB-lite"/>
    </source>
</evidence>
<accession>F4XLK9</accession>
<dbReference type="InterPro" id="IPR008638">
    <property type="entry name" value="FhaB/CdiA-like_TPS"/>
</dbReference>
<gene>
    <name evidence="3" type="ORF">LYNGBM3L_15660</name>
</gene>
<keyword evidence="4" id="KW-1185">Reference proteome</keyword>
<name>F4XLK9_9CYAN</name>